<comment type="caution">
    <text evidence="12">The sequence shown here is derived from an EMBL/GenBank/DDBJ whole genome shotgun (WGS) entry which is preliminary data.</text>
</comment>
<evidence type="ECO:0000256" key="1">
    <source>
        <dbReference type="ARBA" id="ARBA00004477"/>
    </source>
</evidence>
<keyword evidence="13" id="KW-1185">Reference proteome</keyword>
<evidence type="ECO:0000256" key="6">
    <source>
        <dbReference type="ARBA" id="ARBA00022989"/>
    </source>
</evidence>
<dbReference type="GO" id="GO:0005789">
    <property type="term" value="C:endoplasmic reticulum membrane"/>
    <property type="evidence" value="ECO:0007669"/>
    <property type="project" value="UniProtKB-SubCell"/>
</dbReference>
<evidence type="ECO:0000313" key="13">
    <source>
        <dbReference type="Proteomes" id="UP001347796"/>
    </source>
</evidence>
<evidence type="ECO:0000313" key="12">
    <source>
        <dbReference type="EMBL" id="KAK6187658.1"/>
    </source>
</evidence>
<evidence type="ECO:0000256" key="7">
    <source>
        <dbReference type="ARBA" id="ARBA00023136"/>
    </source>
</evidence>
<comment type="subcellular location">
    <subcellularLocation>
        <location evidence="1">Endoplasmic reticulum membrane</location>
        <topology evidence="1">Multi-pass membrane protein</topology>
    </subcellularLocation>
</comment>
<feature type="transmembrane region" description="Helical" evidence="10">
    <location>
        <begin position="99"/>
        <end position="116"/>
    </location>
</feature>
<dbReference type="GO" id="GO:0043495">
    <property type="term" value="F:protein-membrane adaptor activity"/>
    <property type="evidence" value="ECO:0007669"/>
    <property type="project" value="TreeGrafter"/>
</dbReference>
<keyword evidence="11" id="KW-0732">Signal</keyword>
<dbReference type="GO" id="GO:0043529">
    <property type="term" value="C:GET complex"/>
    <property type="evidence" value="ECO:0007669"/>
    <property type="project" value="TreeGrafter"/>
</dbReference>
<reference evidence="12 13" key="1">
    <citation type="submission" date="2024-01" db="EMBL/GenBank/DDBJ databases">
        <title>The genome of the rayed Mediterranean limpet Patella caerulea (Linnaeus, 1758).</title>
        <authorList>
            <person name="Anh-Thu Weber A."/>
            <person name="Halstead-Nussloch G."/>
        </authorList>
    </citation>
    <scope>NUCLEOTIDE SEQUENCE [LARGE SCALE GENOMIC DNA]</scope>
    <source>
        <strain evidence="12">AATW-2023a</strain>
        <tissue evidence="12">Whole specimen</tissue>
    </source>
</reference>
<gene>
    <name evidence="12" type="ORF">SNE40_005636</name>
</gene>
<dbReference type="PANTHER" id="PTHR42650:SF1">
    <property type="entry name" value="GUIDED ENTRY OF TAIL-ANCHORED PROTEINS FACTOR 1"/>
    <property type="match status" value="1"/>
</dbReference>
<accession>A0AAN8K8J9</accession>
<comment type="similarity">
    <text evidence="2">Belongs to the WRB/GET1 family.</text>
</comment>
<sequence>MFLMLFILLIVIVLVALPNYSNYLSNVLCKRLFKLSDGELDLRAQVKDLKCEQASISMADEFARYMKLQRKIDKCLQEIKTEGDPRQQNVAYVKLGVKIAIYVLHGITMLSLVLMYRSTPLLMLPPEWFSPFNKIVAIPTGEPGGIGIGCWIVVCNTVVYRAIRLSPLLNR</sequence>
<dbReference type="AlphaFoldDB" id="A0AAN8K8J9"/>
<evidence type="ECO:0000256" key="4">
    <source>
        <dbReference type="ARBA" id="ARBA00022692"/>
    </source>
</evidence>
<keyword evidence="6 10" id="KW-1133">Transmembrane helix</keyword>
<dbReference type="EMBL" id="JAZGQO010000004">
    <property type="protein sequence ID" value="KAK6187658.1"/>
    <property type="molecule type" value="Genomic_DNA"/>
</dbReference>
<evidence type="ECO:0000256" key="2">
    <source>
        <dbReference type="ARBA" id="ARBA00010799"/>
    </source>
</evidence>
<dbReference type="Proteomes" id="UP001347796">
    <property type="component" value="Unassembled WGS sequence"/>
</dbReference>
<evidence type="ECO:0000256" key="11">
    <source>
        <dbReference type="SAM" id="SignalP"/>
    </source>
</evidence>
<dbReference type="GO" id="GO:0071816">
    <property type="term" value="P:tail-anchored membrane protein insertion into ER membrane"/>
    <property type="evidence" value="ECO:0007669"/>
    <property type="project" value="InterPro"/>
</dbReference>
<dbReference type="Gene3D" id="1.10.287.660">
    <property type="entry name" value="Helix hairpin bin"/>
    <property type="match status" value="1"/>
</dbReference>
<feature type="chain" id="PRO_5043036710" description="Guided entry of tail-anchored proteins factor 1" evidence="11">
    <location>
        <begin position="17"/>
        <end position="171"/>
    </location>
</feature>
<evidence type="ECO:0000256" key="10">
    <source>
        <dbReference type="SAM" id="Phobius"/>
    </source>
</evidence>
<proteinExistence type="inferred from homology"/>
<keyword evidence="5" id="KW-0256">Endoplasmic reticulum</keyword>
<evidence type="ECO:0000256" key="9">
    <source>
        <dbReference type="ARBA" id="ARBA00033006"/>
    </source>
</evidence>
<dbReference type="Pfam" id="PF04420">
    <property type="entry name" value="CHD5"/>
    <property type="match status" value="1"/>
</dbReference>
<evidence type="ECO:0000256" key="8">
    <source>
        <dbReference type="ARBA" id="ARBA00032437"/>
    </source>
</evidence>
<name>A0AAN8K8J9_PATCE</name>
<keyword evidence="7 10" id="KW-0472">Membrane</keyword>
<evidence type="ECO:0000256" key="5">
    <source>
        <dbReference type="ARBA" id="ARBA00022824"/>
    </source>
</evidence>
<dbReference type="PANTHER" id="PTHR42650">
    <property type="entry name" value="TAIL-ANCHORED PROTEIN INSERTION RECEPTOR WRB"/>
    <property type="match status" value="1"/>
</dbReference>
<feature type="signal peptide" evidence="11">
    <location>
        <begin position="1"/>
        <end position="16"/>
    </location>
</feature>
<organism evidence="12 13">
    <name type="scientific">Patella caerulea</name>
    <name type="common">Rayed Mediterranean limpet</name>
    <dbReference type="NCBI Taxonomy" id="87958"/>
    <lineage>
        <taxon>Eukaryota</taxon>
        <taxon>Metazoa</taxon>
        <taxon>Spiralia</taxon>
        <taxon>Lophotrochozoa</taxon>
        <taxon>Mollusca</taxon>
        <taxon>Gastropoda</taxon>
        <taxon>Patellogastropoda</taxon>
        <taxon>Patelloidea</taxon>
        <taxon>Patellidae</taxon>
        <taxon>Patella</taxon>
    </lineage>
</organism>
<protein>
    <recommendedName>
        <fullName evidence="3">Guided entry of tail-anchored proteins factor 1</fullName>
    </recommendedName>
    <alternativeName>
        <fullName evidence="8">Tail-anchored protein insertion receptor WRB</fullName>
    </alternativeName>
    <alternativeName>
        <fullName evidence="9">Tryptophan-rich basic protein</fullName>
    </alternativeName>
</protein>
<dbReference type="InterPro" id="IPR028945">
    <property type="entry name" value="Get1"/>
</dbReference>
<dbReference type="InterPro" id="IPR029012">
    <property type="entry name" value="Helix_hairpin_bin_sf"/>
</dbReference>
<evidence type="ECO:0000256" key="3">
    <source>
        <dbReference type="ARBA" id="ARBA00017951"/>
    </source>
</evidence>
<keyword evidence="4 10" id="KW-0812">Transmembrane</keyword>